<evidence type="ECO:0000313" key="2">
    <source>
        <dbReference type="EMBL" id="KAK7492678.1"/>
    </source>
</evidence>
<protein>
    <submittedName>
        <fullName evidence="2">Uncharacterized protein</fullName>
    </submittedName>
</protein>
<dbReference type="EMBL" id="JACVVK020000101">
    <property type="protein sequence ID" value="KAK7492678.1"/>
    <property type="molecule type" value="Genomic_DNA"/>
</dbReference>
<organism evidence="2 3">
    <name type="scientific">Batillaria attramentaria</name>
    <dbReference type="NCBI Taxonomy" id="370345"/>
    <lineage>
        <taxon>Eukaryota</taxon>
        <taxon>Metazoa</taxon>
        <taxon>Spiralia</taxon>
        <taxon>Lophotrochozoa</taxon>
        <taxon>Mollusca</taxon>
        <taxon>Gastropoda</taxon>
        <taxon>Caenogastropoda</taxon>
        <taxon>Sorbeoconcha</taxon>
        <taxon>Cerithioidea</taxon>
        <taxon>Batillariidae</taxon>
        <taxon>Batillaria</taxon>
    </lineage>
</organism>
<feature type="region of interest" description="Disordered" evidence="1">
    <location>
        <begin position="41"/>
        <end position="82"/>
    </location>
</feature>
<dbReference type="AlphaFoldDB" id="A0ABD0L0D5"/>
<comment type="caution">
    <text evidence="2">The sequence shown here is derived from an EMBL/GenBank/DDBJ whole genome shotgun (WGS) entry which is preliminary data.</text>
</comment>
<proteinExistence type="predicted"/>
<name>A0ABD0L0D5_9CAEN</name>
<dbReference type="Proteomes" id="UP001519460">
    <property type="component" value="Unassembled WGS sequence"/>
</dbReference>
<accession>A0ABD0L0D5</accession>
<gene>
    <name evidence="2" type="ORF">BaRGS_00016157</name>
</gene>
<feature type="compositionally biased region" description="Basic and acidic residues" evidence="1">
    <location>
        <begin position="62"/>
        <end position="72"/>
    </location>
</feature>
<keyword evidence="3" id="KW-1185">Reference proteome</keyword>
<evidence type="ECO:0000256" key="1">
    <source>
        <dbReference type="SAM" id="MobiDB-lite"/>
    </source>
</evidence>
<evidence type="ECO:0000313" key="3">
    <source>
        <dbReference type="Proteomes" id="UP001519460"/>
    </source>
</evidence>
<reference evidence="2 3" key="1">
    <citation type="journal article" date="2023" name="Sci. Data">
        <title>Genome assembly of the Korean intertidal mud-creeper Batillaria attramentaria.</title>
        <authorList>
            <person name="Patra A.K."/>
            <person name="Ho P.T."/>
            <person name="Jun S."/>
            <person name="Lee S.J."/>
            <person name="Kim Y."/>
            <person name="Won Y.J."/>
        </authorList>
    </citation>
    <scope>NUCLEOTIDE SEQUENCE [LARGE SCALE GENOMIC DNA]</scope>
    <source>
        <strain evidence="2">Wonlab-2016</strain>
    </source>
</reference>
<sequence>MYKTLPGPIFPTSNDQSNTEELFFKKKNRPMATSIDPQLAQVRSEASGHGQQTTVTSRGKKGREARAKDDQRAPAASPGTIKVSAPCQIELITTK</sequence>